<dbReference type="STRING" id="685588.A0A067TAS7"/>
<name>A0A067TAS7_GALM3</name>
<dbReference type="OrthoDB" id="3267806at2759"/>
<proteinExistence type="predicted"/>
<dbReference type="AlphaFoldDB" id="A0A067TAS7"/>
<sequence>MSSDAVTLYYDSRTYSRLFMVGVALSAVAYGAVVALFLSCIRSILTGTDRLSRKKKATLAAYTTTMSMLSTLALIQVIASSVFEVPVLPQPFFISFPSQSSSWILPLAIWGADGFKMWRCGTLYRPYVSRAPLLLLVALLVSLGLISLISGILLLASPFIPQRAALSFTATPVFMLSLSAISNLILSIFITVPILVHQKNMRAALGRSYGRLYTNIVIMCTESCALVVVPMVVYIILYSTKSSGSLIPLLLLPHLSVISPLLIVSYVVQGTDVSAVDLTSIVQRGIGSVAGDIHFSSASQLSLTSFTQISTQHG</sequence>
<evidence type="ECO:0000313" key="2">
    <source>
        <dbReference type="EMBL" id="KDR76103.1"/>
    </source>
</evidence>
<feature type="transmembrane region" description="Helical" evidence="1">
    <location>
        <begin position="249"/>
        <end position="268"/>
    </location>
</feature>
<reference evidence="3" key="1">
    <citation type="journal article" date="2014" name="Proc. Natl. Acad. Sci. U.S.A.">
        <title>Extensive sampling of basidiomycete genomes demonstrates inadequacy of the white-rot/brown-rot paradigm for wood decay fungi.</title>
        <authorList>
            <person name="Riley R."/>
            <person name="Salamov A.A."/>
            <person name="Brown D.W."/>
            <person name="Nagy L.G."/>
            <person name="Floudas D."/>
            <person name="Held B.W."/>
            <person name="Levasseur A."/>
            <person name="Lombard V."/>
            <person name="Morin E."/>
            <person name="Otillar R."/>
            <person name="Lindquist E.A."/>
            <person name="Sun H."/>
            <person name="LaButti K.M."/>
            <person name="Schmutz J."/>
            <person name="Jabbour D."/>
            <person name="Luo H."/>
            <person name="Baker S.E."/>
            <person name="Pisabarro A.G."/>
            <person name="Walton J.D."/>
            <person name="Blanchette R.A."/>
            <person name="Henrissat B."/>
            <person name="Martin F."/>
            <person name="Cullen D."/>
            <person name="Hibbett D.S."/>
            <person name="Grigoriev I.V."/>
        </authorList>
    </citation>
    <scope>NUCLEOTIDE SEQUENCE [LARGE SCALE GENOMIC DNA]</scope>
    <source>
        <strain evidence="3">CBS 339.88</strain>
    </source>
</reference>
<feature type="transmembrane region" description="Helical" evidence="1">
    <location>
        <begin position="172"/>
        <end position="196"/>
    </location>
</feature>
<organism evidence="2 3">
    <name type="scientific">Galerina marginata (strain CBS 339.88)</name>
    <dbReference type="NCBI Taxonomy" id="685588"/>
    <lineage>
        <taxon>Eukaryota</taxon>
        <taxon>Fungi</taxon>
        <taxon>Dikarya</taxon>
        <taxon>Basidiomycota</taxon>
        <taxon>Agaricomycotina</taxon>
        <taxon>Agaricomycetes</taxon>
        <taxon>Agaricomycetidae</taxon>
        <taxon>Agaricales</taxon>
        <taxon>Agaricineae</taxon>
        <taxon>Strophariaceae</taxon>
        <taxon>Galerina</taxon>
    </lineage>
</organism>
<protein>
    <recommendedName>
        <fullName evidence="4">G protein-coupled receptor</fullName>
    </recommendedName>
</protein>
<feature type="transmembrane region" description="Helical" evidence="1">
    <location>
        <begin position="18"/>
        <end position="38"/>
    </location>
</feature>
<gene>
    <name evidence="2" type="ORF">GALMADRAFT_247309</name>
</gene>
<feature type="transmembrane region" description="Helical" evidence="1">
    <location>
        <begin position="216"/>
        <end position="237"/>
    </location>
</feature>
<keyword evidence="1" id="KW-0472">Membrane</keyword>
<feature type="transmembrane region" description="Helical" evidence="1">
    <location>
        <begin position="91"/>
        <end position="112"/>
    </location>
</feature>
<evidence type="ECO:0008006" key="4">
    <source>
        <dbReference type="Google" id="ProtNLM"/>
    </source>
</evidence>
<evidence type="ECO:0000256" key="1">
    <source>
        <dbReference type="SAM" id="Phobius"/>
    </source>
</evidence>
<keyword evidence="1" id="KW-1133">Transmembrane helix</keyword>
<keyword evidence="1" id="KW-0812">Transmembrane</keyword>
<feature type="transmembrane region" description="Helical" evidence="1">
    <location>
        <begin position="133"/>
        <end position="160"/>
    </location>
</feature>
<keyword evidence="3" id="KW-1185">Reference proteome</keyword>
<feature type="transmembrane region" description="Helical" evidence="1">
    <location>
        <begin position="59"/>
        <end position="79"/>
    </location>
</feature>
<dbReference type="Proteomes" id="UP000027222">
    <property type="component" value="Unassembled WGS sequence"/>
</dbReference>
<dbReference type="EMBL" id="KL142379">
    <property type="protein sequence ID" value="KDR76103.1"/>
    <property type="molecule type" value="Genomic_DNA"/>
</dbReference>
<accession>A0A067TAS7</accession>
<evidence type="ECO:0000313" key="3">
    <source>
        <dbReference type="Proteomes" id="UP000027222"/>
    </source>
</evidence>
<dbReference type="HOGENOM" id="CLU_044614_5_0_1"/>